<evidence type="ECO:0000256" key="1">
    <source>
        <dbReference type="SAM" id="SignalP"/>
    </source>
</evidence>
<evidence type="ECO:0000313" key="2">
    <source>
        <dbReference type="EMBL" id="SDL32430.1"/>
    </source>
</evidence>
<dbReference type="EMBL" id="FNGW01000001">
    <property type="protein sequence ID" value="SDL32430.1"/>
    <property type="molecule type" value="Genomic_DNA"/>
</dbReference>
<keyword evidence="1" id="KW-0732">Signal</keyword>
<gene>
    <name evidence="2" type="ORF">SAMN04515677_101506</name>
</gene>
<dbReference type="AlphaFoldDB" id="A0A1G9J4L0"/>
<dbReference type="STRING" id="1121325.SAMN04515677_101506"/>
<evidence type="ECO:0000313" key="3">
    <source>
        <dbReference type="Proteomes" id="UP000199068"/>
    </source>
</evidence>
<accession>A0A1G9J4L0</accession>
<name>A0A1G9J4L0_9FIRM</name>
<keyword evidence="3" id="KW-1185">Reference proteome</keyword>
<dbReference type="Proteomes" id="UP000199068">
    <property type="component" value="Unassembled WGS sequence"/>
</dbReference>
<proteinExistence type="predicted"/>
<feature type="signal peptide" evidence="1">
    <location>
        <begin position="1"/>
        <end position="25"/>
    </location>
</feature>
<reference evidence="2 3" key="1">
    <citation type="submission" date="2016-10" db="EMBL/GenBank/DDBJ databases">
        <authorList>
            <person name="de Groot N.N."/>
        </authorList>
    </citation>
    <scope>NUCLEOTIDE SEQUENCE [LARGE SCALE GENOMIC DNA]</scope>
    <source>
        <strain evidence="2 3">DSM 797</strain>
    </source>
</reference>
<feature type="chain" id="PRO_5011649816" evidence="1">
    <location>
        <begin position="26"/>
        <end position="173"/>
    </location>
</feature>
<organism evidence="2 3">
    <name type="scientific">Romboutsia lituseburensis DSM 797</name>
    <dbReference type="NCBI Taxonomy" id="1121325"/>
    <lineage>
        <taxon>Bacteria</taxon>
        <taxon>Bacillati</taxon>
        <taxon>Bacillota</taxon>
        <taxon>Clostridia</taxon>
        <taxon>Peptostreptococcales</taxon>
        <taxon>Peptostreptococcaceae</taxon>
        <taxon>Romboutsia</taxon>
    </lineage>
</organism>
<protein>
    <submittedName>
        <fullName evidence="2">Uncharacterized protein</fullName>
    </submittedName>
</protein>
<dbReference type="RefSeq" id="WP_092722520.1">
    <property type="nucleotide sequence ID" value="NZ_FNGW01000001.1"/>
</dbReference>
<sequence>MKKIYVLISILLISFIVQNPPIAFAEQSFSVPPMLQNLKGREELVGYFNEIKRIRSNINTININTVTAKDKAIETKNQINFYLTQLSTLENSMSNFKKQYSNSESDLLFAEQIKLLLDTYKMSLKQQLSLLNALLDNNMDASKLFYSDYLTYIYYYLSLGDQMMSYVNTFYNL</sequence>